<protein>
    <submittedName>
        <fullName evidence="1">Uncharacterized protein</fullName>
    </submittedName>
</protein>
<evidence type="ECO:0000313" key="2">
    <source>
        <dbReference type="Proteomes" id="UP000675900"/>
    </source>
</evidence>
<reference evidence="1" key="1">
    <citation type="submission" date="2025-08" db="UniProtKB">
        <authorList>
            <consortium name="Ensembl"/>
        </authorList>
    </citation>
    <scope>IDENTIFICATION</scope>
</reference>
<sequence length="155" mass="17224">MANLMPPYQLEGKGAWGRCVPPKPFVPWGWRLLPRFRFFTAAAPLPRTTTRRASCGHTLAGPGWLRPRGPLRSGRCGQWRSYEWHDLPELGSRRWYRAWTPGKTLLEGEAGRGCCTHANLSVSLESPNHSAANWLKDVAGGLFPMGLCGTLLPSD</sequence>
<dbReference type="AlphaFoldDB" id="A0A8C9JDP6"/>
<accession>A0A8C9JDP6</accession>
<dbReference type="Proteomes" id="UP000675900">
    <property type="component" value="Unassembled WGS sequence"/>
</dbReference>
<dbReference type="GeneTree" id="ENSGT00860000136081"/>
<proteinExistence type="predicted"/>
<keyword evidence="2" id="KW-1185">Reference proteome</keyword>
<organism evidence="1 2">
    <name type="scientific">Panthera tigris altaica</name>
    <name type="common">Siberian tiger</name>
    <dbReference type="NCBI Taxonomy" id="74533"/>
    <lineage>
        <taxon>Eukaryota</taxon>
        <taxon>Metazoa</taxon>
        <taxon>Chordata</taxon>
        <taxon>Craniata</taxon>
        <taxon>Vertebrata</taxon>
        <taxon>Euteleostomi</taxon>
        <taxon>Mammalia</taxon>
        <taxon>Eutheria</taxon>
        <taxon>Laurasiatheria</taxon>
        <taxon>Carnivora</taxon>
        <taxon>Feliformia</taxon>
        <taxon>Felidae</taxon>
        <taxon>Pantherinae</taxon>
        <taxon>Panthera</taxon>
    </lineage>
</organism>
<name>A0A8C9JDP6_PANTA</name>
<reference evidence="1" key="2">
    <citation type="submission" date="2025-09" db="UniProtKB">
        <authorList>
            <consortium name="Ensembl"/>
        </authorList>
    </citation>
    <scope>IDENTIFICATION</scope>
</reference>
<evidence type="ECO:0000313" key="1">
    <source>
        <dbReference type="Ensembl" id="ENSPTIP00000003159.1"/>
    </source>
</evidence>
<dbReference type="Ensembl" id="ENSPTIT00000006857.1">
    <property type="protein sequence ID" value="ENSPTIP00000003159.1"/>
    <property type="gene ID" value="ENSPTIG00000006002.1"/>
</dbReference>